<dbReference type="Gene3D" id="3.40.630.30">
    <property type="match status" value="1"/>
</dbReference>
<dbReference type="CDD" id="cd04301">
    <property type="entry name" value="NAT_SF"/>
    <property type="match status" value="1"/>
</dbReference>
<reference evidence="4 5" key="1">
    <citation type="submission" date="2018-01" db="EMBL/GenBank/DDBJ databases">
        <authorList>
            <person name="Paulsen S."/>
            <person name="Gram L.K."/>
        </authorList>
    </citation>
    <scope>NUCLEOTIDE SEQUENCE [LARGE SCALE GENOMIC DNA]</scope>
    <source>
        <strain evidence="2 5">S3790</strain>
        <strain evidence="3 4">S3895</strain>
    </source>
</reference>
<dbReference type="InterPro" id="IPR000182">
    <property type="entry name" value="GNAT_dom"/>
</dbReference>
<dbReference type="SUPFAM" id="SSF55729">
    <property type="entry name" value="Acyl-CoA N-acyltransferases (Nat)"/>
    <property type="match status" value="1"/>
</dbReference>
<dbReference type="PROSITE" id="PS51186">
    <property type="entry name" value="GNAT"/>
    <property type="match status" value="1"/>
</dbReference>
<dbReference type="RefSeq" id="WP_138592205.1">
    <property type="nucleotide sequence ID" value="NZ_PNBW01000054.1"/>
</dbReference>
<organism evidence="2 5">
    <name type="scientific">Pseudoalteromonas aurantia</name>
    <dbReference type="NCBI Taxonomy" id="43654"/>
    <lineage>
        <taxon>Bacteria</taxon>
        <taxon>Pseudomonadati</taxon>
        <taxon>Pseudomonadota</taxon>
        <taxon>Gammaproteobacteria</taxon>
        <taxon>Alteromonadales</taxon>
        <taxon>Pseudoalteromonadaceae</taxon>
        <taxon>Pseudoalteromonas</taxon>
    </lineage>
</organism>
<dbReference type="PANTHER" id="PTHR43305">
    <property type="entry name" value="FAMILY N-ACETYLTRANSFERASE, PUTATIVE (AFU_ORTHOLOGUE AFUA_2G01380)-RELATED"/>
    <property type="match status" value="1"/>
</dbReference>
<sequence>MKSKIQKLTSSSVGVVDIFVEIDELMNGLYPAELNVLLPVKEVDRDNVGFYGIYLEGNLAACGAVIFNEDSDGRYGELKRIYVKPNFRGLGLSKAIVSHLLAVVTERGLNKVMLETGAQQHAAIALYRHFGFYERESYGTYQPDPESVFMQLYVADKLTEI</sequence>
<proteinExistence type="predicted"/>
<evidence type="ECO:0000313" key="5">
    <source>
        <dbReference type="Proteomes" id="UP000307217"/>
    </source>
</evidence>
<evidence type="ECO:0000313" key="2">
    <source>
        <dbReference type="EMBL" id="TMO67928.1"/>
    </source>
</evidence>
<keyword evidence="4" id="KW-1185">Reference proteome</keyword>
<protein>
    <submittedName>
        <fullName evidence="2">GNAT family N-acetyltransferase</fullName>
    </submittedName>
</protein>
<evidence type="ECO:0000313" key="3">
    <source>
        <dbReference type="EMBL" id="TMO73801.1"/>
    </source>
</evidence>
<keyword evidence="2" id="KW-0808">Transferase</keyword>
<dbReference type="OrthoDB" id="9803233at2"/>
<dbReference type="Proteomes" id="UP000307164">
    <property type="component" value="Unassembled WGS sequence"/>
</dbReference>
<dbReference type="PANTHER" id="PTHR43305:SF1">
    <property type="entry name" value="FAMILY N-ACETYLTRANSFERASE, PUTATIVE (AFU_ORTHOLOGUE AFUA_2G01380)-RELATED"/>
    <property type="match status" value="1"/>
</dbReference>
<dbReference type="EMBL" id="PNBX01000048">
    <property type="protein sequence ID" value="TMO67928.1"/>
    <property type="molecule type" value="Genomic_DNA"/>
</dbReference>
<name>A0A5S3V896_9GAMM</name>
<evidence type="ECO:0000313" key="4">
    <source>
        <dbReference type="Proteomes" id="UP000307164"/>
    </source>
</evidence>
<gene>
    <name evidence="2" type="ORF">CWC19_12640</name>
    <name evidence="3" type="ORF">CWC20_12385</name>
</gene>
<dbReference type="InterPro" id="IPR052777">
    <property type="entry name" value="Acetyltransferase_Enz"/>
</dbReference>
<reference evidence="5" key="2">
    <citation type="submission" date="2019-06" db="EMBL/GenBank/DDBJ databases">
        <title>Co-occurence of chitin degradation, pigmentation and bioactivity in marine Pseudoalteromonas.</title>
        <authorList>
            <person name="Sonnenschein E.C."/>
            <person name="Bech P.K."/>
        </authorList>
    </citation>
    <scope>NUCLEOTIDE SEQUENCE [LARGE SCALE GENOMIC DNA]</scope>
    <source>
        <strain evidence="5">S3790</strain>
        <strain evidence="3">S3895</strain>
    </source>
</reference>
<dbReference type="InterPro" id="IPR016181">
    <property type="entry name" value="Acyl_CoA_acyltransferase"/>
</dbReference>
<dbReference type="AlphaFoldDB" id="A0A5S3V896"/>
<dbReference type="EMBL" id="PNBW01000054">
    <property type="protein sequence ID" value="TMO73801.1"/>
    <property type="molecule type" value="Genomic_DNA"/>
</dbReference>
<dbReference type="Proteomes" id="UP000307217">
    <property type="component" value="Unassembled WGS sequence"/>
</dbReference>
<reference evidence="2" key="3">
    <citation type="submission" date="2019-09" db="EMBL/GenBank/DDBJ databases">
        <title>Co-occurence of chitin degradation, pigmentation and bioactivity in marine Pseudoalteromonas.</title>
        <authorList>
            <person name="Sonnenschein E.C."/>
            <person name="Bech P.K."/>
        </authorList>
    </citation>
    <scope>NUCLEOTIDE SEQUENCE</scope>
    <source>
        <strain evidence="2">S3790</strain>
        <strain evidence="4">S3895</strain>
    </source>
</reference>
<feature type="domain" description="N-acetyltransferase" evidence="1">
    <location>
        <begin position="3"/>
        <end position="155"/>
    </location>
</feature>
<dbReference type="GO" id="GO:0016747">
    <property type="term" value="F:acyltransferase activity, transferring groups other than amino-acyl groups"/>
    <property type="evidence" value="ECO:0007669"/>
    <property type="project" value="InterPro"/>
</dbReference>
<evidence type="ECO:0000259" key="1">
    <source>
        <dbReference type="PROSITE" id="PS51186"/>
    </source>
</evidence>
<dbReference type="Pfam" id="PF00583">
    <property type="entry name" value="Acetyltransf_1"/>
    <property type="match status" value="1"/>
</dbReference>
<accession>A0A5S3V896</accession>
<comment type="caution">
    <text evidence="2">The sequence shown here is derived from an EMBL/GenBank/DDBJ whole genome shotgun (WGS) entry which is preliminary data.</text>
</comment>